<feature type="domain" description="YscD-like Bon-like" evidence="2">
    <location>
        <begin position="278"/>
        <end position="323"/>
    </location>
</feature>
<comment type="caution">
    <text evidence="4">The sequence shown here is derived from an EMBL/GenBank/DDBJ whole genome shotgun (WGS) entry which is preliminary data.</text>
</comment>
<dbReference type="Proteomes" id="UP000185578">
    <property type="component" value="Unassembled WGS sequence"/>
</dbReference>
<gene>
    <name evidence="4" type="ORF">BTN82_20010</name>
</gene>
<keyword evidence="1" id="KW-0812">Transmembrane</keyword>
<keyword evidence="1" id="KW-0472">Membrane</keyword>
<evidence type="ECO:0000259" key="3">
    <source>
        <dbReference type="Pfam" id="PF21937"/>
    </source>
</evidence>
<keyword evidence="1" id="KW-1133">Transmembrane helix</keyword>
<evidence type="ECO:0000256" key="1">
    <source>
        <dbReference type="SAM" id="Phobius"/>
    </source>
</evidence>
<dbReference type="InterPro" id="IPR053946">
    <property type="entry name" value="YscD_ppl_3rd"/>
</dbReference>
<dbReference type="Pfam" id="PF21934">
    <property type="entry name" value="Yop-YscD_ppl_3rd"/>
    <property type="match status" value="1"/>
</dbReference>
<proteinExistence type="predicted"/>
<feature type="domain" description="YscD-like Bon-like" evidence="3">
    <location>
        <begin position="208"/>
        <end position="271"/>
    </location>
</feature>
<name>A0A1Q8EML8_9PSED</name>
<dbReference type="Pfam" id="PF21937">
    <property type="entry name" value="Yop-YscD_ppl_2nd"/>
    <property type="match status" value="1"/>
</dbReference>
<dbReference type="InterPro" id="IPR012843">
    <property type="entry name" value="YscD"/>
</dbReference>
<dbReference type="InterPro" id="IPR053947">
    <property type="entry name" value="YscD_ppl__2nd"/>
</dbReference>
<feature type="transmembrane region" description="Helical" evidence="1">
    <location>
        <begin position="116"/>
        <end position="137"/>
    </location>
</feature>
<protein>
    <submittedName>
        <fullName evidence="4">EscD/YscD/HrpQ family type III secretion system inner membrane ring protein</fullName>
    </submittedName>
</protein>
<evidence type="ECO:0000259" key="2">
    <source>
        <dbReference type="Pfam" id="PF21934"/>
    </source>
</evidence>
<dbReference type="OrthoDB" id="7066518at2"/>
<dbReference type="NCBIfam" id="TIGR02500">
    <property type="entry name" value="type_III_yscD"/>
    <property type="match status" value="1"/>
</dbReference>
<dbReference type="RefSeq" id="WP_075120831.1">
    <property type="nucleotide sequence ID" value="NZ_MSCT01000018.1"/>
</dbReference>
<reference evidence="4 5" key="1">
    <citation type="submission" date="2016-12" db="EMBL/GenBank/DDBJ databases">
        <authorList>
            <person name="Song W.-J."/>
            <person name="Kurnit D.M."/>
        </authorList>
    </citation>
    <scope>NUCLEOTIDE SEQUENCE [LARGE SCALE GENOMIC DNA]</scope>
    <source>
        <strain evidence="4 5">PCL1601</strain>
    </source>
</reference>
<dbReference type="EMBL" id="MSCT01000018">
    <property type="protein sequence ID" value="OLF53051.1"/>
    <property type="molecule type" value="Genomic_DNA"/>
</dbReference>
<evidence type="ECO:0000313" key="5">
    <source>
        <dbReference type="Proteomes" id="UP000185578"/>
    </source>
</evidence>
<evidence type="ECO:0000313" key="4">
    <source>
        <dbReference type="EMBL" id="OLF53051.1"/>
    </source>
</evidence>
<accession>A0A1Q8EML8</accession>
<organism evidence="4 5">
    <name type="scientific">Pseudomonas chlororaphis</name>
    <dbReference type="NCBI Taxonomy" id="587753"/>
    <lineage>
        <taxon>Bacteria</taxon>
        <taxon>Pseudomonadati</taxon>
        <taxon>Pseudomonadota</taxon>
        <taxon>Gammaproteobacteria</taxon>
        <taxon>Pseudomonadales</taxon>
        <taxon>Pseudomonadaceae</taxon>
        <taxon>Pseudomonas</taxon>
    </lineage>
</organism>
<dbReference type="AlphaFoldDB" id="A0A1Q8EML8"/>
<sequence>MDCTYKLKWLNGPLSGRELVLPVGELRIGGSDSDIALCLELDAQATLSIEDEAIRLACATPAWVEGQPWDPEQALPLGRVVDLAGQAFVLGRASDELSTPGVPARLARRSPARVSVWQWGALAGVCGLVLAMGLLAWQPILRVPVLDQDEWLATQLKDSQLAGLSVQWGNQGSLVLKGLCQSSTSVAGLRTKLRARGLLVYDESVCVDTLLDSVRSVLSLNGYRDAEVKSGARLDRVVIFGNIVADATWQRTSVQLQAIQALEGWRVVNDQALLFDDLLSRLTARQVLGGLSVRVSDKALRVSGQLDTQRLSTVSEVLDAFNRDGAPRLSAVFQNIPGMASAERYLPSSIVGIGGNVDSPYVQLANGMRLQQGSVLPSGYRIYALDRLSMALLKDQELISLPLTL</sequence>